<feature type="compositionally biased region" description="Low complexity" evidence="2">
    <location>
        <begin position="1346"/>
        <end position="1360"/>
    </location>
</feature>
<feature type="disulfide bond" evidence="1">
    <location>
        <begin position="1518"/>
        <end position="1527"/>
    </location>
</feature>
<evidence type="ECO:0000256" key="2">
    <source>
        <dbReference type="SAM" id="MobiDB-lite"/>
    </source>
</evidence>
<feature type="compositionally biased region" description="Acidic residues" evidence="2">
    <location>
        <begin position="794"/>
        <end position="807"/>
    </location>
</feature>
<dbReference type="Gene3D" id="2.10.25.10">
    <property type="entry name" value="Laminin"/>
    <property type="match status" value="1"/>
</dbReference>
<feature type="compositionally biased region" description="Low complexity" evidence="2">
    <location>
        <begin position="863"/>
        <end position="872"/>
    </location>
</feature>
<feature type="compositionally biased region" description="Basic and acidic residues" evidence="2">
    <location>
        <begin position="326"/>
        <end position="337"/>
    </location>
</feature>
<feature type="compositionally biased region" description="Low complexity" evidence="2">
    <location>
        <begin position="1276"/>
        <end position="1285"/>
    </location>
</feature>
<feature type="chain" id="PRO_5044717477" description="EGF-like domain-containing protein" evidence="3">
    <location>
        <begin position="26"/>
        <end position="1546"/>
    </location>
</feature>
<feature type="compositionally biased region" description="Low complexity" evidence="2">
    <location>
        <begin position="943"/>
        <end position="954"/>
    </location>
</feature>
<accession>A0AAW0XS07</accession>
<feature type="compositionally biased region" description="Polar residues" evidence="2">
    <location>
        <begin position="618"/>
        <end position="654"/>
    </location>
</feature>
<feature type="compositionally biased region" description="Polar residues" evidence="2">
    <location>
        <begin position="1116"/>
        <end position="1126"/>
    </location>
</feature>
<evidence type="ECO:0000256" key="1">
    <source>
        <dbReference type="PROSITE-ProRule" id="PRU00076"/>
    </source>
</evidence>
<feature type="compositionally biased region" description="Low complexity" evidence="2">
    <location>
        <begin position="1238"/>
        <end position="1247"/>
    </location>
</feature>
<feature type="signal peptide" evidence="3">
    <location>
        <begin position="1"/>
        <end position="25"/>
    </location>
</feature>
<feature type="region of interest" description="Disordered" evidence="2">
    <location>
        <begin position="159"/>
        <end position="187"/>
    </location>
</feature>
<evidence type="ECO:0000256" key="3">
    <source>
        <dbReference type="SAM" id="SignalP"/>
    </source>
</evidence>
<evidence type="ECO:0000313" key="5">
    <source>
        <dbReference type="EMBL" id="KAK8747152.1"/>
    </source>
</evidence>
<reference evidence="5 6" key="1">
    <citation type="journal article" date="2024" name="BMC Genomics">
        <title>Genome assembly of redclaw crayfish (Cherax quadricarinatus) provides insights into its immune adaptation and hypoxia tolerance.</title>
        <authorList>
            <person name="Liu Z."/>
            <person name="Zheng J."/>
            <person name="Li H."/>
            <person name="Fang K."/>
            <person name="Wang S."/>
            <person name="He J."/>
            <person name="Zhou D."/>
            <person name="Weng S."/>
            <person name="Chi M."/>
            <person name="Gu Z."/>
            <person name="He J."/>
            <person name="Li F."/>
            <person name="Wang M."/>
        </authorList>
    </citation>
    <scope>NUCLEOTIDE SEQUENCE [LARGE SCALE GENOMIC DNA]</scope>
    <source>
        <strain evidence="5">ZL_2023a</strain>
    </source>
</reference>
<feature type="region of interest" description="Disordered" evidence="2">
    <location>
        <begin position="1346"/>
        <end position="1398"/>
    </location>
</feature>
<dbReference type="PROSITE" id="PS01186">
    <property type="entry name" value="EGF_2"/>
    <property type="match status" value="2"/>
</dbReference>
<feature type="region of interest" description="Disordered" evidence="2">
    <location>
        <begin position="1218"/>
        <end position="1331"/>
    </location>
</feature>
<dbReference type="PROSITE" id="PS00022">
    <property type="entry name" value="EGF_1"/>
    <property type="match status" value="2"/>
</dbReference>
<feature type="compositionally biased region" description="Polar residues" evidence="2">
    <location>
        <begin position="1218"/>
        <end position="1234"/>
    </location>
</feature>
<protein>
    <recommendedName>
        <fullName evidence="4">EGF-like domain-containing protein</fullName>
    </recommendedName>
</protein>
<feature type="compositionally biased region" description="Low complexity" evidence="2">
    <location>
        <begin position="420"/>
        <end position="430"/>
    </location>
</feature>
<feature type="compositionally biased region" description="Basic and acidic residues" evidence="2">
    <location>
        <begin position="1103"/>
        <end position="1115"/>
    </location>
</feature>
<proteinExistence type="predicted"/>
<feature type="compositionally biased region" description="Basic and acidic residues" evidence="2">
    <location>
        <begin position="838"/>
        <end position="851"/>
    </location>
</feature>
<dbReference type="Proteomes" id="UP001445076">
    <property type="component" value="Unassembled WGS sequence"/>
</dbReference>
<evidence type="ECO:0000313" key="6">
    <source>
        <dbReference type="Proteomes" id="UP001445076"/>
    </source>
</evidence>
<feature type="compositionally biased region" description="Acidic residues" evidence="2">
    <location>
        <begin position="747"/>
        <end position="756"/>
    </location>
</feature>
<keyword evidence="1" id="KW-0245">EGF-like domain</keyword>
<feature type="compositionally biased region" description="Basic and acidic residues" evidence="2">
    <location>
        <begin position="1373"/>
        <end position="1398"/>
    </location>
</feature>
<comment type="caution">
    <text evidence="5">The sequence shown here is derived from an EMBL/GenBank/DDBJ whole genome shotgun (WGS) entry which is preliminary data.</text>
</comment>
<feature type="compositionally biased region" description="Low complexity" evidence="2">
    <location>
        <begin position="1317"/>
        <end position="1327"/>
    </location>
</feature>
<keyword evidence="3" id="KW-0732">Signal</keyword>
<dbReference type="InterPro" id="IPR000742">
    <property type="entry name" value="EGF"/>
</dbReference>
<feature type="region of interest" description="Disordered" evidence="2">
    <location>
        <begin position="326"/>
        <end position="354"/>
    </location>
</feature>
<keyword evidence="1" id="KW-1015">Disulfide bond</keyword>
<feature type="region of interest" description="Disordered" evidence="2">
    <location>
        <begin position="929"/>
        <end position="954"/>
    </location>
</feature>
<feature type="compositionally biased region" description="Polar residues" evidence="2">
    <location>
        <begin position="563"/>
        <end position="593"/>
    </location>
</feature>
<dbReference type="EMBL" id="JARKIK010000015">
    <property type="protein sequence ID" value="KAK8747151.1"/>
    <property type="molecule type" value="Genomic_DNA"/>
</dbReference>
<feature type="compositionally biased region" description="Low complexity" evidence="2">
    <location>
        <begin position="171"/>
        <end position="184"/>
    </location>
</feature>
<feature type="disulfide bond" evidence="1">
    <location>
        <begin position="1482"/>
        <end position="1491"/>
    </location>
</feature>
<gene>
    <name evidence="5" type="ORF">OTU49_016647</name>
</gene>
<keyword evidence="6" id="KW-1185">Reference proteome</keyword>
<feature type="region of interest" description="Disordered" evidence="2">
    <location>
        <begin position="368"/>
        <end position="778"/>
    </location>
</feature>
<evidence type="ECO:0000259" key="4">
    <source>
        <dbReference type="PROSITE" id="PS50026"/>
    </source>
</evidence>
<dbReference type="EMBL" id="JARKIK010000015">
    <property type="protein sequence ID" value="KAK8747152.1"/>
    <property type="molecule type" value="Genomic_DNA"/>
</dbReference>
<feature type="compositionally biased region" description="Polar residues" evidence="2">
    <location>
        <begin position="1300"/>
        <end position="1312"/>
    </location>
</feature>
<feature type="compositionally biased region" description="Polar residues" evidence="2">
    <location>
        <begin position="381"/>
        <end position="398"/>
    </location>
</feature>
<dbReference type="SUPFAM" id="SSF57196">
    <property type="entry name" value="EGF/Laminin"/>
    <property type="match status" value="1"/>
</dbReference>
<feature type="compositionally biased region" description="Basic and acidic residues" evidence="2">
    <location>
        <begin position="757"/>
        <end position="769"/>
    </location>
</feature>
<feature type="compositionally biased region" description="Basic and acidic residues" evidence="2">
    <location>
        <begin position="465"/>
        <end position="474"/>
    </location>
</feature>
<feature type="region of interest" description="Disordered" evidence="2">
    <location>
        <begin position="794"/>
        <end position="872"/>
    </location>
</feature>
<feature type="compositionally biased region" description="Basic and acidic residues" evidence="2">
    <location>
        <begin position="670"/>
        <end position="689"/>
    </location>
</feature>
<feature type="compositionally biased region" description="Low complexity" evidence="2">
    <location>
        <begin position="475"/>
        <end position="489"/>
    </location>
</feature>
<feature type="compositionally biased region" description="Low complexity" evidence="2">
    <location>
        <begin position="524"/>
        <end position="542"/>
    </location>
</feature>
<organism evidence="5 6">
    <name type="scientific">Cherax quadricarinatus</name>
    <name type="common">Australian red claw crayfish</name>
    <dbReference type="NCBI Taxonomy" id="27406"/>
    <lineage>
        <taxon>Eukaryota</taxon>
        <taxon>Metazoa</taxon>
        <taxon>Ecdysozoa</taxon>
        <taxon>Arthropoda</taxon>
        <taxon>Crustacea</taxon>
        <taxon>Multicrustacea</taxon>
        <taxon>Malacostraca</taxon>
        <taxon>Eumalacostraca</taxon>
        <taxon>Eucarida</taxon>
        <taxon>Decapoda</taxon>
        <taxon>Pleocyemata</taxon>
        <taxon>Astacidea</taxon>
        <taxon>Parastacoidea</taxon>
        <taxon>Parastacidae</taxon>
        <taxon>Cherax</taxon>
    </lineage>
</organism>
<feature type="domain" description="EGF-like" evidence="4">
    <location>
        <begin position="1493"/>
        <end position="1528"/>
    </location>
</feature>
<feature type="compositionally biased region" description="Basic and acidic residues" evidence="2">
    <location>
        <begin position="716"/>
        <end position="726"/>
    </location>
</feature>
<dbReference type="PROSITE" id="PS50026">
    <property type="entry name" value="EGF_3"/>
    <property type="match status" value="2"/>
</dbReference>
<feature type="region of interest" description="Disordered" evidence="2">
    <location>
        <begin position="1100"/>
        <end position="1139"/>
    </location>
</feature>
<feature type="compositionally biased region" description="Polar residues" evidence="2">
    <location>
        <begin position="705"/>
        <end position="714"/>
    </location>
</feature>
<feature type="domain" description="EGF-like" evidence="4">
    <location>
        <begin position="1456"/>
        <end position="1492"/>
    </location>
</feature>
<dbReference type="CDD" id="cd00054">
    <property type="entry name" value="EGF_CA"/>
    <property type="match status" value="2"/>
</dbReference>
<sequence length="1546" mass="169160">MLSGRARLRAVAVMALVVALPTVTSAPGADHEVQRVVDPHVVQHVLGPSMEIARGYKSPARELRHTSYPGSYKGCFSCTLAGTSYGSGSSFRSSSYGEEGGYGAIVPAGGHTTTSSRQEVRSEQQFVNGQPVYQLQHERRFKDGRLIHDQKVEKDEHDLGFHVGTGSDYPGSRLSTRGGSRSSSYNQVRGGYHTPHGYDDSFDDSYVQGPGPNLGSAYVSEDAHDDDFASDFQSNMALLQQNLQRQMTYRTHQPVYGGSHRSEVHSETRYVNGQPVYEKHSERKYKDGQLVHNRTEEKGPEDLGTEDIVNQYQSNVAPVGGYYEDYRQSSSTHRDNQDTYPRYTPGFSSYSQYSQHSSSIPAHLPVSTTQFTHESRDSSIIRPSTGLSPSQVQQSRDSVSAYPSYRPVPGRSSTQYTDQSLESGSSSYSSNRPAPGRSSTQYAEQSFDSSSYPSNRPALGSSTQYDDHSRESLSHRPTSPSSSYPSHTYITPRPASGSSLTQYTEETKETSASSSIHRPNAGRSNPPYSPSSGSYSTYESSSHAGVPQTRPTNIHRASGAAEVTQQTRPINSDRSSSTAEVTQHTRPISSNRGSVAAEVTQHTRPTSNNRGSVVAEVTHSTQAQQNIRTLQPHQPVTQISQENFEISQRESSSGYRHHVPSRPAGGYSDNHLESSQDHYSEYNVRRPEVTRTSGRARTTILDLPSSASQTSPTSGRHHDTRVDDVYSPHGSQPQVGIPGALIGPVVDDNDEDEDDDNKERYDISPHEDNYGPEIPSVDNEQESFYIPTLASVDNEAESSDTSQEDDESSHTLDKLPSLHPSRGDNRLPNLHPTRLHPTRVDESSSLHRTRVDGSSNIHQRGPYSSVHSSSYYNSTHTRQGTLIDQAVPVVSNTHLDFSGASTADERRNVYPSVVGSTSYKYNESRSHSTVVGGLYPSQPLPGSQSTSSSSDTSSTSCTEAMGCFVIESPQLGSRRTDIRKTKKYINGRLVGVTHHERQYKNGKLIHENTKEHGSDELEGMDLSSYGDDQLQLMHGSYHPGSYSQRHEVRQEKKFVNGQQVYDLHHERRFEDDRLVHENRTEKDEDDFGVGRLSVGHLGVQSHQDSEVDNGARHEVTQSQHLQQHVTSGRVAEGGVGRSSLTHQVSETGRVSVVPQYTSHRYEQRSQHEFVDGQPVYDLHHERRFLNGSLVYENRTELNEEDLSGAVHYDALHNILAGNTLNTPSETSYTRNTESPRVESYGSYSESLESSHRGGSEASPSSSARGILKTYGGSGTIRGSSTGRIGATTTILDTSRPLLTGSDSVRSGSSAQERSSHESFGSESHSASTGGTRRTGCLSCILLAGSGYSSQDSSRRSSLGYSGAGSEVGRGYSQRKEMSMEEHYEDGQLVHGRQDSRRFKDGQLVQENRRQYSESPSQASYPAALETATTSYASPALSSPSLSGSGTGVREAGVESSLGVCDSSTCQNGGTCLVGLHGPICACNFGFRGPECAELHCPKGFCRRGGSCSIEDGVHVCVCRGGFSGYRCETRTKRHTRKFALAQGGHP</sequence>
<feature type="compositionally biased region" description="Polar residues" evidence="2">
    <location>
        <begin position="600"/>
        <end position="611"/>
    </location>
</feature>
<name>A0AAW0XS07_CHEQU</name>
<reference evidence="5" key="2">
    <citation type="submission" date="2024-01" db="EMBL/GenBank/DDBJ databases">
        <authorList>
            <person name="He J."/>
            <person name="Wang M."/>
            <person name="Zheng J."/>
            <person name="Liu Z."/>
        </authorList>
    </citation>
    <scope>NUCLEOTIDE SEQUENCE</scope>
    <source>
        <strain evidence="5">ZL_2023a</strain>
        <tissue evidence="5">Muscle</tissue>
    </source>
</reference>
<dbReference type="SMART" id="SM00181">
    <property type="entry name" value="EGF"/>
    <property type="match status" value="2"/>
</dbReference>
<feature type="compositionally biased region" description="Polar residues" evidence="2">
    <location>
        <begin position="437"/>
        <end position="464"/>
    </location>
</feature>
<comment type="caution">
    <text evidence="1">Lacks conserved residue(s) required for the propagation of feature annotation.</text>
</comment>